<evidence type="ECO:0000256" key="8">
    <source>
        <dbReference type="SAM" id="Phobius"/>
    </source>
</evidence>
<name>A0ABR1X675_9PEZI</name>
<comment type="similarity">
    <text evidence="2">Belongs to the CSC1 (TC 1.A.17) family.</text>
</comment>
<feature type="transmembrane region" description="Helical" evidence="8">
    <location>
        <begin position="403"/>
        <end position="427"/>
    </location>
</feature>
<dbReference type="Pfam" id="PF12621">
    <property type="entry name" value="PHM7_ext"/>
    <property type="match status" value="1"/>
</dbReference>
<dbReference type="EMBL" id="JAQQWL010000001">
    <property type="protein sequence ID" value="KAK8090844.1"/>
    <property type="molecule type" value="Genomic_DNA"/>
</dbReference>
<feature type="compositionally biased region" description="Basic and acidic residues" evidence="7">
    <location>
        <begin position="271"/>
        <end position="285"/>
    </location>
</feature>
<feature type="region of interest" description="Disordered" evidence="7">
    <location>
        <begin position="271"/>
        <end position="294"/>
    </location>
</feature>
<keyword evidence="14" id="KW-1185">Reference proteome</keyword>
<feature type="transmembrane region" description="Helical" evidence="8">
    <location>
        <begin position="493"/>
        <end position="521"/>
    </location>
</feature>
<dbReference type="Proteomes" id="UP001480595">
    <property type="component" value="Unassembled WGS sequence"/>
</dbReference>
<dbReference type="InterPro" id="IPR003864">
    <property type="entry name" value="CSC1/OSCA1-like_7TM"/>
</dbReference>
<feature type="transmembrane region" description="Helical" evidence="8">
    <location>
        <begin position="447"/>
        <end position="472"/>
    </location>
</feature>
<feature type="transmembrane region" description="Helical" evidence="8">
    <location>
        <begin position="619"/>
        <end position="637"/>
    </location>
</feature>
<keyword evidence="6 8" id="KW-0472">Membrane</keyword>
<feature type="domain" description="CSC1/OSCA1-like 7TM region" evidence="9">
    <location>
        <begin position="401"/>
        <end position="673"/>
    </location>
</feature>
<sequence>MSDPNIGSAREKGDDASLSSLVSTLVPVAVVSGIYLVIFLILRKSQRRYYAPRTYLGSIRESERSPALPTGLFNWIGAFWKIPDEYALQHQSLDAFLFLRFMRIVTTICFVGCCILWPILFPVNATGGGGQSQLNILSYSNINTETPGGKNRFYAHCFAAWLFYGFVMYMVLRECIYYINLRQAFLLSPFYANRISSRTVLFVSVPAAYLDESRLRKVFGEDAVKNIWITGDTKKLEELVKERDKVAMKLEKAEVKLLKLANGERLKSIKKGGADERTEASHDAEPGSLSARWVPNKKRPTHRIGTLGLVGKKVDTINWCRSELERLIPEVDAAQTSYRAGSAKKIPSVFIEFFTQFQAESANQVLAHHQALQMTPKYIGITPGEVVWKALQVSWWQRVIRRFAVIAFITVLIIFWAIPVGVVGIISNVDHLKTISFLTWLNKIPQVIMGVVSGLLPSVALSILMSLVPVIMRLCARAAGEPSLSRVELFTQNAYFAFQVIQVFLITTMTSAATAVAKQIADDPSSVTTVLAQNLPKASNFFIPYFIVQGLGIASGVLSQVVGFVIFTLMYKFLTGTPRAMYTKWANLTAISWGSVMPVYTNIVVISLCYAAIAPLVVGFATIGLGLFYLAWRYNILFVTDTTIDTRGLIYPRALKQLFAGIYIAELCMIGLFGASVAIGPLILMIIFTIFTALFHITINSALDPLLYNLPRSLELEESSLRLQAHTGSGVSGVSGGSNELKNGHSEPKREVDGPATTTTTSGKKPGLFTKFLKPWTHCDYATLRKIVPEDSLDFNNLYSDEVARNAYYPPEVNSATPLLWIPSDAAGISKQEVRDSGKVIPIMDEGCILNDKNKLEWDTETVRPPLWEEKIYY</sequence>
<feature type="transmembrane region" description="Helical" evidence="8">
    <location>
        <begin position="658"/>
        <end position="676"/>
    </location>
</feature>
<feature type="domain" description="10TM putative phosphate transporter extracellular tail" evidence="10">
    <location>
        <begin position="772"/>
        <end position="866"/>
    </location>
</feature>
<evidence type="ECO:0000256" key="3">
    <source>
        <dbReference type="ARBA" id="ARBA00022448"/>
    </source>
</evidence>
<proteinExistence type="inferred from homology"/>
<evidence type="ECO:0000256" key="6">
    <source>
        <dbReference type="ARBA" id="ARBA00023136"/>
    </source>
</evidence>
<evidence type="ECO:0008006" key="15">
    <source>
        <dbReference type="Google" id="ProtNLM"/>
    </source>
</evidence>
<dbReference type="InterPro" id="IPR032880">
    <property type="entry name" value="CSC1/OSCA1-like_N"/>
</dbReference>
<evidence type="ECO:0000259" key="9">
    <source>
        <dbReference type="Pfam" id="PF02714"/>
    </source>
</evidence>
<dbReference type="PANTHER" id="PTHR13018">
    <property type="entry name" value="PROBABLE MEMBRANE PROTEIN DUF221-RELATED"/>
    <property type="match status" value="1"/>
</dbReference>
<feature type="transmembrane region" description="Helical" evidence="8">
    <location>
        <begin position="590"/>
        <end position="613"/>
    </location>
</feature>
<feature type="transmembrane region" description="Helical" evidence="8">
    <location>
        <begin position="682"/>
        <end position="703"/>
    </location>
</feature>
<dbReference type="InterPro" id="IPR027815">
    <property type="entry name" value="CSC1/OSCA1-like_cyt"/>
</dbReference>
<evidence type="ECO:0000256" key="1">
    <source>
        <dbReference type="ARBA" id="ARBA00004141"/>
    </source>
</evidence>
<feature type="region of interest" description="Disordered" evidence="7">
    <location>
        <begin position="727"/>
        <end position="763"/>
    </location>
</feature>
<evidence type="ECO:0000259" key="10">
    <source>
        <dbReference type="Pfam" id="PF12621"/>
    </source>
</evidence>
<dbReference type="Pfam" id="PF02714">
    <property type="entry name" value="RSN1_7TM"/>
    <property type="match status" value="1"/>
</dbReference>
<evidence type="ECO:0000256" key="7">
    <source>
        <dbReference type="SAM" id="MobiDB-lite"/>
    </source>
</evidence>
<feature type="domain" description="CSC1/OSCA1-like cytosolic" evidence="12">
    <location>
        <begin position="197"/>
        <end position="389"/>
    </location>
</feature>
<evidence type="ECO:0000259" key="12">
    <source>
        <dbReference type="Pfam" id="PF14703"/>
    </source>
</evidence>
<dbReference type="GeneID" id="92084821"/>
<organism evidence="13 14">
    <name type="scientific">Apiospora phragmitis</name>
    <dbReference type="NCBI Taxonomy" id="2905665"/>
    <lineage>
        <taxon>Eukaryota</taxon>
        <taxon>Fungi</taxon>
        <taxon>Dikarya</taxon>
        <taxon>Ascomycota</taxon>
        <taxon>Pezizomycotina</taxon>
        <taxon>Sordariomycetes</taxon>
        <taxon>Xylariomycetidae</taxon>
        <taxon>Amphisphaeriales</taxon>
        <taxon>Apiosporaceae</taxon>
        <taxon>Apiospora</taxon>
    </lineage>
</organism>
<feature type="transmembrane region" description="Helical" evidence="8">
    <location>
        <begin position="101"/>
        <end position="120"/>
    </location>
</feature>
<dbReference type="Pfam" id="PF14703">
    <property type="entry name" value="PHM7_cyt"/>
    <property type="match status" value="1"/>
</dbReference>
<evidence type="ECO:0000259" key="11">
    <source>
        <dbReference type="Pfam" id="PF13967"/>
    </source>
</evidence>
<keyword evidence="3" id="KW-0813">Transport</keyword>
<feature type="transmembrane region" description="Helical" evidence="8">
    <location>
        <begin position="541"/>
        <end position="569"/>
    </location>
</feature>
<feature type="compositionally biased region" description="Basic and acidic residues" evidence="7">
    <location>
        <begin position="742"/>
        <end position="753"/>
    </location>
</feature>
<reference evidence="13 14" key="1">
    <citation type="submission" date="2023-01" db="EMBL/GenBank/DDBJ databases">
        <title>Analysis of 21 Apiospora genomes using comparative genomics revels a genus with tremendous synthesis potential of carbohydrate active enzymes and secondary metabolites.</title>
        <authorList>
            <person name="Sorensen T."/>
        </authorList>
    </citation>
    <scope>NUCLEOTIDE SEQUENCE [LARGE SCALE GENOMIC DNA]</scope>
    <source>
        <strain evidence="13 14">CBS 135458</strain>
    </source>
</reference>
<evidence type="ECO:0000313" key="13">
    <source>
        <dbReference type="EMBL" id="KAK8090844.1"/>
    </source>
</evidence>
<feature type="domain" description="CSC1/OSCA1-like N-terminal transmembrane" evidence="11">
    <location>
        <begin position="21"/>
        <end position="174"/>
    </location>
</feature>
<evidence type="ECO:0000256" key="5">
    <source>
        <dbReference type="ARBA" id="ARBA00022989"/>
    </source>
</evidence>
<dbReference type="InterPro" id="IPR022257">
    <property type="entry name" value="PHM7_ext"/>
</dbReference>
<comment type="subcellular location">
    <subcellularLocation>
        <location evidence="1">Membrane</location>
        <topology evidence="1">Multi-pass membrane protein</topology>
    </subcellularLocation>
</comment>
<keyword evidence="4 8" id="KW-0812">Transmembrane</keyword>
<dbReference type="InterPro" id="IPR045122">
    <property type="entry name" value="Csc1-like"/>
</dbReference>
<dbReference type="RefSeq" id="XP_066722390.1">
    <property type="nucleotide sequence ID" value="XM_066851758.1"/>
</dbReference>
<feature type="transmembrane region" description="Helical" evidence="8">
    <location>
        <begin position="153"/>
        <end position="172"/>
    </location>
</feature>
<accession>A0ABR1X675</accession>
<evidence type="ECO:0000256" key="2">
    <source>
        <dbReference type="ARBA" id="ARBA00007779"/>
    </source>
</evidence>
<protein>
    <recommendedName>
        <fullName evidence="15">Phosphate metabolism protein 7</fullName>
    </recommendedName>
</protein>
<evidence type="ECO:0000313" key="14">
    <source>
        <dbReference type="Proteomes" id="UP001480595"/>
    </source>
</evidence>
<comment type="caution">
    <text evidence="13">The sequence shown here is derived from an EMBL/GenBank/DDBJ whole genome shotgun (WGS) entry which is preliminary data.</text>
</comment>
<dbReference type="Pfam" id="PF13967">
    <property type="entry name" value="RSN1_TM"/>
    <property type="match status" value="1"/>
</dbReference>
<feature type="transmembrane region" description="Helical" evidence="8">
    <location>
        <begin position="20"/>
        <end position="42"/>
    </location>
</feature>
<keyword evidence="5 8" id="KW-1133">Transmembrane helix</keyword>
<gene>
    <name evidence="13" type="ORF">PG994_000349</name>
</gene>
<dbReference type="PANTHER" id="PTHR13018:SF26">
    <property type="entry name" value="DOMAIN PROTEIN, PUTATIVE (AFU_ORTHOLOGUE AFUA_5G10920)-RELATED"/>
    <property type="match status" value="1"/>
</dbReference>
<evidence type="ECO:0000256" key="4">
    <source>
        <dbReference type="ARBA" id="ARBA00022692"/>
    </source>
</evidence>